<gene>
    <name evidence="5" type="ORF">UFOPK1493_02610</name>
</gene>
<evidence type="ECO:0000256" key="3">
    <source>
        <dbReference type="ARBA" id="ARBA00022679"/>
    </source>
</evidence>
<dbReference type="PIRSF" id="PIRSF037567">
    <property type="entry name" value="MTTB_MeTrfase"/>
    <property type="match status" value="1"/>
</dbReference>
<dbReference type="GO" id="GO:0008168">
    <property type="term" value="F:methyltransferase activity"/>
    <property type="evidence" value="ECO:0007669"/>
    <property type="project" value="UniProtKB-KW"/>
</dbReference>
<reference evidence="5" key="1">
    <citation type="submission" date="2020-05" db="EMBL/GenBank/DDBJ databases">
        <authorList>
            <person name="Chiriac C."/>
            <person name="Salcher M."/>
            <person name="Ghai R."/>
            <person name="Kavagutti S V."/>
        </authorList>
    </citation>
    <scope>NUCLEOTIDE SEQUENCE</scope>
</reference>
<protein>
    <submittedName>
        <fullName evidence="5">Unannotated protein</fullName>
    </submittedName>
</protein>
<keyword evidence="3" id="KW-0808">Transferase</keyword>
<dbReference type="Gene3D" id="3.20.20.480">
    <property type="entry name" value="Trimethylamine methyltransferase-like"/>
    <property type="match status" value="1"/>
</dbReference>
<evidence type="ECO:0000313" key="5">
    <source>
        <dbReference type="EMBL" id="CAB4574413.1"/>
    </source>
</evidence>
<dbReference type="GO" id="GO:0015948">
    <property type="term" value="P:methanogenesis"/>
    <property type="evidence" value="ECO:0007669"/>
    <property type="project" value="InterPro"/>
</dbReference>
<feature type="region of interest" description="Disordered" evidence="4">
    <location>
        <begin position="1"/>
        <end position="43"/>
    </location>
</feature>
<accession>A0A6J6EJ19</accession>
<organism evidence="5">
    <name type="scientific">freshwater metagenome</name>
    <dbReference type="NCBI Taxonomy" id="449393"/>
    <lineage>
        <taxon>unclassified sequences</taxon>
        <taxon>metagenomes</taxon>
        <taxon>ecological metagenomes</taxon>
    </lineage>
</organism>
<dbReference type="EMBL" id="CAEZSR010000113">
    <property type="protein sequence ID" value="CAB4574413.1"/>
    <property type="molecule type" value="Genomic_DNA"/>
</dbReference>
<evidence type="ECO:0000256" key="1">
    <source>
        <dbReference type="ARBA" id="ARBA00007137"/>
    </source>
</evidence>
<keyword evidence="2" id="KW-0489">Methyltransferase</keyword>
<dbReference type="InterPro" id="IPR038601">
    <property type="entry name" value="MttB-like_sf"/>
</dbReference>
<comment type="similarity">
    <text evidence="1">Belongs to the trimethylamine methyltransferase family.</text>
</comment>
<proteinExistence type="inferred from homology"/>
<dbReference type="InterPro" id="IPR010426">
    <property type="entry name" value="MTTB_MeTrfase"/>
</dbReference>
<sequence>MSALVTDTQQDDAAPAAGGGRRRGRDRSEGNRNRLPEQLPLRQPYMRLNHTDVLSADEIESIHEASLAILERVGMEFLCPESRSIMREAGADVDESNHRVRFPRELIESSIRTAPAEFTLHSRNPARNVRVGGRWMAFGTVASAPHFIDRAGVRRTGDRDGFRDLLRLAQMLDIVHYIAGYPVEPVDLHAGIRHLEASYDILTMTDKGLHCYSLGRQRNLDCLEMVRIARGVDMATIDREPSVITVVNTNSPLRLDIPMAQGMIEFARHNQPVVVTPFTLAGAMAPITLGGALAQQNAEALAGIAFMQIVNPGSPVMYGGFTSNVDMQSGAPAFGTPEYVRTAMISGQLCRRYGVPYRSSNVCAANALDAQAAYESVFSLWGAVMGGVNFLMHGAGWMEGGLHASLDKMLLDADLLQMVAKMLEPVAVDADAIPIDTIEEVGPGGHFFGTAHTQARFRDAFYRPFLSDWRNYESWEEAGRPTADQKAHSLVDRFLAAYEEPPMDPEVKAELRAFVDRRVAEGGVATDF</sequence>
<name>A0A6J6EJ19_9ZZZZ</name>
<evidence type="ECO:0000256" key="2">
    <source>
        <dbReference type="ARBA" id="ARBA00022603"/>
    </source>
</evidence>
<evidence type="ECO:0000256" key="4">
    <source>
        <dbReference type="SAM" id="MobiDB-lite"/>
    </source>
</evidence>
<dbReference type="Pfam" id="PF06253">
    <property type="entry name" value="MTTB"/>
    <property type="match status" value="1"/>
</dbReference>
<dbReference type="AlphaFoldDB" id="A0A6J6EJ19"/>
<dbReference type="GO" id="GO:0032259">
    <property type="term" value="P:methylation"/>
    <property type="evidence" value="ECO:0007669"/>
    <property type="project" value="UniProtKB-KW"/>
</dbReference>
<feature type="compositionally biased region" description="Basic and acidic residues" evidence="4">
    <location>
        <begin position="26"/>
        <end position="35"/>
    </location>
</feature>